<feature type="compositionally biased region" description="Polar residues" evidence="1">
    <location>
        <begin position="349"/>
        <end position="367"/>
    </location>
</feature>
<dbReference type="EMBL" id="KZ679679">
    <property type="protein sequence ID" value="PTB55563.1"/>
    <property type="molecule type" value="Genomic_DNA"/>
</dbReference>
<organism evidence="2 3">
    <name type="scientific">Trichoderma harzianum CBS 226.95</name>
    <dbReference type="NCBI Taxonomy" id="983964"/>
    <lineage>
        <taxon>Eukaryota</taxon>
        <taxon>Fungi</taxon>
        <taxon>Dikarya</taxon>
        <taxon>Ascomycota</taxon>
        <taxon>Pezizomycotina</taxon>
        <taxon>Sordariomycetes</taxon>
        <taxon>Hypocreomycetidae</taxon>
        <taxon>Hypocreales</taxon>
        <taxon>Hypocreaceae</taxon>
        <taxon>Trichoderma</taxon>
    </lineage>
</organism>
<proteinExistence type="predicted"/>
<dbReference type="GeneID" id="36629353"/>
<sequence>MLGLNMNATTNAKHFARGRPFLWLLHLSLILLYGACDRRSWQHYPSRRRKLAAAKYSLPNVGVPLLECGLGLERCSLCPQMPCGVVRSKVEDSLLSLWLWLSLRAERGEARFSLIQATGDKRQQQPVGGSCVFLDAKARFVISSWQNMGSQLTAIPDKARRGSDPVRHGRIQSMEVARANAEGCHHAAAAPADSVESTRCIHARQRSRVHGQDSDGHGLGLQEERASFDQPVPRPGGSVALPLFRSDNVRGDANSIVVFTQYYQFIRVCDPGMKRSAMQKLVHALISVHPTAQHRAYNTTQHSTAVLNTWNSPFLHTIINAWHTITRITLPNSGFNGQNSMDWSRHGESSPSPQQQATTKRPQSTAIPGSKPKCLILPQAEGGLSPVPDARKPAAVT</sequence>
<dbReference type="Proteomes" id="UP000241690">
    <property type="component" value="Unassembled WGS sequence"/>
</dbReference>
<evidence type="ECO:0000313" key="2">
    <source>
        <dbReference type="EMBL" id="PTB55563.1"/>
    </source>
</evidence>
<dbReference type="RefSeq" id="XP_024775240.1">
    <property type="nucleotide sequence ID" value="XM_024920784.1"/>
</dbReference>
<evidence type="ECO:0000313" key="3">
    <source>
        <dbReference type="Proteomes" id="UP000241690"/>
    </source>
</evidence>
<dbReference type="AlphaFoldDB" id="A0A2T4AEW7"/>
<feature type="region of interest" description="Disordered" evidence="1">
    <location>
        <begin position="336"/>
        <end position="397"/>
    </location>
</feature>
<accession>A0A2T4AEW7</accession>
<protein>
    <submittedName>
        <fullName evidence="2">Uncharacterized protein</fullName>
    </submittedName>
</protein>
<reference evidence="2 3" key="1">
    <citation type="submission" date="2016-07" db="EMBL/GenBank/DDBJ databases">
        <title>Multiple horizontal gene transfer events from other fungi enriched the ability of initially mycotrophic Trichoderma (Ascomycota) to feed on dead plant biomass.</title>
        <authorList>
            <consortium name="DOE Joint Genome Institute"/>
            <person name="Aerts A."/>
            <person name="Atanasova L."/>
            <person name="Chenthamara K."/>
            <person name="Zhang J."/>
            <person name="Grujic M."/>
            <person name="Henrissat B."/>
            <person name="Kuo A."/>
            <person name="Salamov A."/>
            <person name="Lipzen A."/>
            <person name="Labutti K."/>
            <person name="Barry K."/>
            <person name="Miao Y."/>
            <person name="Rahimi M.J."/>
            <person name="Shen Q."/>
            <person name="Grigoriev I.V."/>
            <person name="Kubicek C.P."/>
            <person name="Druzhinina I.S."/>
        </authorList>
    </citation>
    <scope>NUCLEOTIDE SEQUENCE [LARGE SCALE GENOMIC DNA]</scope>
    <source>
        <strain evidence="2 3">CBS 226.95</strain>
    </source>
</reference>
<name>A0A2T4AEW7_TRIHA</name>
<gene>
    <name evidence="2" type="ORF">M431DRAFT_530129</name>
</gene>
<evidence type="ECO:0000256" key="1">
    <source>
        <dbReference type="SAM" id="MobiDB-lite"/>
    </source>
</evidence>
<keyword evidence="3" id="KW-1185">Reference proteome</keyword>